<dbReference type="AlphaFoldDB" id="A0AAD7AWA9"/>
<feature type="region of interest" description="Disordered" evidence="1">
    <location>
        <begin position="1"/>
        <end position="61"/>
    </location>
</feature>
<name>A0AAD7AWA9_9AGAR</name>
<gene>
    <name evidence="2" type="ORF">DFH08DRAFT_948056</name>
</gene>
<keyword evidence="3" id="KW-1185">Reference proteome</keyword>
<protein>
    <submittedName>
        <fullName evidence="2">Uncharacterized protein</fullName>
    </submittedName>
</protein>
<sequence length="92" mass="9740">MDVDRPVPLSVGTSTSTDDEPHADAGEMDVDRPVPLSVGTSTSTDDEPHADAGEPALEGDEDQFIMNESKPEVSLVISDDWIGVPSVVFDLS</sequence>
<reference evidence="2" key="1">
    <citation type="submission" date="2023-03" db="EMBL/GenBank/DDBJ databases">
        <title>Massive genome expansion in bonnet fungi (Mycena s.s.) driven by repeated elements and novel gene families across ecological guilds.</title>
        <authorList>
            <consortium name="Lawrence Berkeley National Laboratory"/>
            <person name="Harder C.B."/>
            <person name="Miyauchi S."/>
            <person name="Viragh M."/>
            <person name="Kuo A."/>
            <person name="Thoen E."/>
            <person name="Andreopoulos B."/>
            <person name="Lu D."/>
            <person name="Skrede I."/>
            <person name="Drula E."/>
            <person name="Henrissat B."/>
            <person name="Morin E."/>
            <person name="Kohler A."/>
            <person name="Barry K."/>
            <person name="LaButti K."/>
            <person name="Morin E."/>
            <person name="Salamov A."/>
            <person name="Lipzen A."/>
            <person name="Mereny Z."/>
            <person name="Hegedus B."/>
            <person name="Baldrian P."/>
            <person name="Stursova M."/>
            <person name="Weitz H."/>
            <person name="Taylor A."/>
            <person name="Grigoriev I.V."/>
            <person name="Nagy L.G."/>
            <person name="Martin F."/>
            <person name="Kauserud H."/>
        </authorList>
    </citation>
    <scope>NUCLEOTIDE SEQUENCE</scope>
    <source>
        <strain evidence="2">CBHHK002</strain>
    </source>
</reference>
<evidence type="ECO:0000256" key="1">
    <source>
        <dbReference type="SAM" id="MobiDB-lite"/>
    </source>
</evidence>
<comment type="caution">
    <text evidence="2">The sequence shown here is derived from an EMBL/GenBank/DDBJ whole genome shotgun (WGS) entry which is preliminary data.</text>
</comment>
<proteinExistence type="predicted"/>
<evidence type="ECO:0000313" key="2">
    <source>
        <dbReference type="EMBL" id="KAJ7369211.1"/>
    </source>
</evidence>
<accession>A0AAD7AWA9</accession>
<dbReference type="EMBL" id="JARIHO010000001">
    <property type="protein sequence ID" value="KAJ7369211.1"/>
    <property type="molecule type" value="Genomic_DNA"/>
</dbReference>
<dbReference type="Proteomes" id="UP001218218">
    <property type="component" value="Unassembled WGS sequence"/>
</dbReference>
<evidence type="ECO:0000313" key="3">
    <source>
        <dbReference type="Proteomes" id="UP001218218"/>
    </source>
</evidence>
<organism evidence="2 3">
    <name type="scientific">Mycena albidolilacea</name>
    <dbReference type="NCBI Taxonomy" id="1033008"/>
    <lineage>
        <taxon>Eukaryota</taxon>
        <taxon>Fungi</taxon>
        <taxon>Dikarya</taxon>
        <taxon>Basidiomycota</taxon>
        <taxon>Agaricomycotina</taxon>
        <taxon>Agaricomycetes</taxon>
        <taxon>Agaricomycetidae</taxon>
        <taxon>Agaricales</taxon>
        <taxon>Marasmiineae</taxon>
        <taxon>Mycenaceae</taxon>
        <taxon>Mycena</taxon>
    </lineage>
</organism>
<feature type="compositionally biased region" description="Basic and acidic residues" evidence="1">
    <location>
        <begin position="19"/>
        <end position="32"/>
    </location>
</feature>